<reference evidence="1 2" key="1">
    <citation type="submission" date="2016-10" db="EMBL/GenBank/DDBJ databases">
        <authorList>
            <person name="de Groot N.N."/>
        </authorList>
    </citation>
    <scope>NUCLEOTIDE SEQUENCE [LARGE SCALE GENOMIC DNA]</scope>
    <source>
        <strain evidence="1 2">LMG 23650</strain>
    </source>
</reference>
<evidence type="ECO:0000313" key="2">
    <source>
        <dbReference type="Proteomes" id="UP000199548"/>
    </source>
</evidence>
<dbReference type="AlphaFoldDB" id="A0A1I3LUJ4"/>
<proteinExistence type="predicted"/>
<protein>
    <submittedName>
        <fullName evidence="1">Uncharacterized protein</fullName>
    </submittedName>
</protein>
<gene>
    <name evidence="1" type="ORF">SAMN05192543_104577</name>
</gene>
<sequence length="68" mass="7471">MSSVKDVFVKAGAWVNNRAESWYRWSPAKIQSAGKSRLCRSHLSITGPTHRTGHSYLAIDADARRAGG</sequence>
<dbReference type="EMBL" id="FOQU01000004">
    <property type="protein sequence ID" value="SFI88438.1"/>
    <property type="molecule type" value="Genomic_DNA"/>
</dbReference>
<name>A0A1I3LUJ4_9BURK</name>
<keyword evidence="2" id="KW-1185">Reference proteome</keyword>
<dbReference type="Proteomes" id="UP000199548">
    <property type="component" value="Unassembled WGS sequence"/>
</dbReference>
<accession>A0A1I3LUJ4</accession>
<organism evidence="1 2">
    <name type="scientific">Paraburkholderia megapolitana</name>
    <dbReference type="NCBI Taxonomy" id="420953"/>
    <lineage>
        <taxon>Bacteria</taxon>
        <taxon>Pseudomonadati</taxon>
        <taxon>Pseudomonadota</taxon>
        <taxon>Betaproteobacteria</taxon>
        <taxon>Burkholderiales</taxon>
        <taxon>Burkholderiaceae</taxon>
        <taxon>Paraburkholderia</taxon>
    </lineage>
</organism>
<evidence type="ECO:0000313" key="1">
    <source>
        <dbReference type="EMBL" id="SFI88438.1"/>
    </source>
</evidence>